<dbReference type="Proteomes" id="UP001165065">
    <property type="component" value="Unassembled WGS sequence"/>
</dbReference>
<dbReference type="GO" id="GO:0016491">
    <property type="term" value="F:oxidoreductase activity"/>
    <property type="evidence" value="ECO:0007669"/>
    <property type="project" value="InterPro"/>
</dbReference>
<dbReference type="Pfam" id="PF00248">
    <property type="entry name" value="Aldo_ket_red"/>
    <property type="match status" value="1"/>
</dbReference>
<evidence type="ECO:0000313" key="6">
    <source>
        <dbReference type="Proteomes" id="UP001165065"/>
    </source>
</evidence>
<reference evidence="6" key="1">
    <citation type="journal article" date="2023" name="Commun. Biol.">
        <title>Genome analysis of Parmales, the sister group of diatoms, reveals the evolutionary specialization of diatoms from phago-mixotrophs to photoautotrophs.</title>
        <authorList>
            <person name="Ban H."/>
            <person name="Sato S."/>
            <person name="Yoshikawa S."/>
            <person name="Yamada K."/>
            <person name="Nakamura Y."/>
            <person name="Ichinomiya M."/>
            <person name="Sato N."/>
            <person name="Blanc-Mathieu R."/>
            <person name="Endo H."/>
            <person name="Kuwata A."/>
            <person name="Ogata H."/>
        </authorList>
    </citation>
    <scope>NUCLEOTIDE SEQUENCE [LARGE SCALE GENOMIC DNA]</scope>
</reference>
<dbReference type="AlphaFoldDB" id="A0A9W7L2U4"/>
<gene>
    <name evidence="5" type="ORF">TrCOL_g6795</name>
</gene>
<comment type="caution">
    <text evidence="5">The sequence shown here is derived from an EMBL/GenBank/DDBJ whole genome shotgun (WGS) entry which is preliminary data.</text>
</comment>
<dbReference type="InterPro" id="IPR036812">
    <property type="entry name" value="NAD(P)_OxRdtase_dom_sf"/>
</dbReference>
<evidence type="ECO:0000256" key="3">
    <source>
        <dbReference type="PIRSR" id="PIRSR000097-3"/>
    </source>
</evidence>
<accession>A0A9W7L2U4</accession>
<evidence type="ECO:0000256" key="1">
    <source>
        <dbReference type="PIRSR" id="PIRSR000097-1"/>
    </source>
</evidence>
<dbReference type="PROSITE" id="PS00798">
    <property type="entry name" value="ALDOKETO_REDUCTASE_1"/>
    <property type="match status" value="1"/>
</dbReference>
<evidence type="ECO:0000313" key="5">
    <source>
        <dbReference type="EMBL" id="GMI26615.1"/>
    </source>
</evidence>
<evidence type="ECO:0000259" key="4">
    <source>
        <dbReference type="Pfam" id="PF00248"/>
    </source>
</evidence>
<organism evidence="5 6">
    <name type="scientific">Triparma columacea</name>
    <dbReference type="NCBI Taxonomy" id="722753"/>
    <lineage>
        <taxon>Eukaryota</taxon>
        <taxon>Sar</taxon>
        <taxon>Stramenopiles</taxon>
        <taxon>Ochrophyta</taxon>
        <taxon>Bolidophyceae</taxon>
        <taxon>Parmales</taxon>
        <taxon>Triparmaceae</taxon>
        <taxon>Triparma</taxon>
    </lineage>
</organism>
<feature type="site" description="Lowers pKa of active site Tyr" evidence="3">
    <location>
        <position position="64"/>
    </location>
</feature>
<evidence type="ECO:0000256" key="2">
    <source>
        <dbReference type="PIRSR" id="PIRSR000097-2"/>
    </source>
</evidence>
<sequence length="299" mass="32557">MEIPKIGYGTYLMDVEEARAGVKNALCTGYRHIDTASGYNNEIGVGAGIQDAGVERSELFVTTKLWPGGMWGQPALTFEEVVAAGEKSLKELDCGYIDLYLIHTPFAFTIGKSAGLDQWRGCLELKKRGVVKEIGVSNFNLQHLEAIKEAGLEMPKYNQLELHPCCQQRPLLAYMGKNGMKAIAYSSLAPLGSWREGQESGKGRMGEERAKKVASKLEKIAGDTGMTEAQVLLRWAIDKGYAILPKTTNVERMKSNLSVGEKKALGKKDIELLDGLGGGAEGTDMEDVCFAWAFGDPKA</sequence>
<name>A0A9W7L2U4_9STRA</name>
<dbReference type="PIRSF" id="PIRSF000097">
    <property type="entry name" value="AKR"/>
    <property type="match status" value="1"/>
</dbReference>
<dbReference type="EMBL" id="BRYA01000633">
    <property type="protein sequence ID" value="GMI26615.1"/>
    <property type="molecule type" value="Genomic_DNA"/>
</dbReference>
<dbReference type="OrthoDB" id="416253at2759"/>
<dbReference type="PANTHER" id="PTHR43827:SF13">
    <property type="entry name" value="ALDO_KETO REDUCTASE FAMILY PROTEIN"/>
    <property type="match status" value="1"/>
</dbReference>
<dbReference type="InterPro" id="IPR020471">
    <property type="entry name" value="AKR"/>
</dbReference>
<keyword evidence="6" id="KW-1185">Reference proteome</keyword>
<dbReference type="PROSITE" id="PS00063">
    <property type="entry name" value="ALDOKETO_REDUCTASE_3"/>
    <property type="match status" value="1"/>
</dbReference>
<dbReference type="Gene3D" id="3.20.20.100">
    <property type="entry name" value="NADP-dependent oxidoreductase domain"/>
    <property type="match status" value="1"/>
</dbReference>
<feature type="domain" description="NADP-dependent oxidoreductase" evidence="4">
    <location>
        <begin position="6"/>
        <end position="275"/>
    </location>
</feature>
<dbReference type="InterPro" id="IPR018170">
    <property type="entry name" value="Aldo/ket_reductase_CS"/>
</dbReference>
<dbReference type="CDD" id="cd19071">
    <property type="entry name" value="AKR_AKR1-5-like"/>
    <property type="match status" value="1"/>
</dbReference>
<feature type="active site" description="Proton donor" evidence="1">
    <location>
        <position position="39"/>
    </location>
</feature>
<protein>
    <recommendedName>
        <fullName evidence="4">NADP-dependent oxidoreductase domain-containing protein</fullName>
    </recommendedName>
</protein>
<dbReference type="PRINTS" id="PR00069">
    <property type="entry name" value="ALDKETRDTASE"/>
</dbReference>
<proteinExistence type="predicted"/>
<feature type="binding site" evidence="2">
    <location>
        <position position="103"/>
    </location>
    <ligand>
        <name>substrate</name>
    </ligand>
</feature>
<dbReference type="SUPFAM" id="SSF51430">
    <property type="entry name" value="NAD(P)-linked oxidoreductase"/>
    <property type="match status" value="1"/>
</dbReference>
<dbReference type="PANTHER" id="PTHR43827">
    <property type="entry name" value="2,5-DIKETO-D-GLUCONIC ACID REDUCTASE"/>
    <property type="match status" value="1"/>
</dbReference>
<dbReference type="InterPro" id="IPR023210">
    <property type="entry name" value="NADP_OxRdtase_dom"/>
</dbReference>